<protein>
    <submittedName>
        <fullName evidence="2">Uncharacterized protein</fullName>
    </submittedName>
</protein>
<dbReference type="HOGENOM" id="CLU_1959497_0_0_1"/>
<feature type="region of interest" description="Disordered" evidence="1">
    <location>
        <begin position="1"/>
        <end position="41"/>
    </location>
</feature>
<keyword evidence="3" id="KW-1185">Reference proteome</keyword>
<name>S8C0Y9_DACHA</name>
<proteinExistence type="predicted"/>
<gene>
    <name evidence="2" type="ORF">H072_630</name>
</gene>
<evidence type="ECO:0000313" key="2">
    <source>
        <dbReference type="EMBL" id="EPS45373.1"/>
    </source>
</evidence>
<sequence length="128" mass="14823">MREREQIQEVIPHGGSEPAAKEGHKETTGAPQRANTEKEEVNSVEVRYAALTEQEREVVGILSNLKDTKVELIDRETSESYFKAIEEVLIMGNRDETGMLDVRRKLNRLRWQYFWLDRFRATEEAAAT</sequence>
<dbReference type="Proteomes" id="UP000015100">
    <property type="component" value="Unassembled WGS sequence"/>
</dbReference>
<dbReference type="EMBL" id="AQGS01000016">
    <property type="protein sequence ID" value="EPS45373.1"/>
    <property type="molecule type" value="Genomic_DNA"/>
</dbReference>
<reference evidence="2 3" key="1">
    <citation type="journal article" date="2013" name="PLoS Genet.">
        <title>Genomic mechanisms accounting for the adaptation to parasitism in nematode-trapping fungi.</title>
        <authorList>
            <person name="Meerupati T."/>
            <person name="Andersson K.M."/>
            <person name="Friman E."/>
            <person name="Kumar D."/>
            <person name="Tunlid A."/>
            <person name="Ahren D."/>
        </authorList>
    </citation>
    <scope>NUCLEOTIDE SEQUENCE [LARGE SCALE GENOMIC DNA]</scope>
    <source>
        <strain evidence="2 3">CBS 200.50</strain>
    </source>
</reference>
<evidence type="ECO:0000313" key="3">
    <source>
        <dbReference type="Proteomes" id="UP000015100"/>
    </source>
</evidence>
<comment type="caution">
    <text evidence="2">The sequence shown here is derived from an EMBL/GenBank/DDBJ whole genome shotgun (WGS) entry which is preliminary data.</text>
</comment>
<reference evidence="3" key="2">
    <citation type="submission" date="2013-04" db="EMBL/GenBank/DDBJ databases">
        <title>Genomic mechanisms accounting for the adaptation to parasitism in nematode-trapping fungi.</title>
        <authorList>
            <person name="Ahren D.G."/>
        </authorList>
    </citation>
    <scope>NUCLEOTIDE SEQUENCE [LARGE SCALE GENOMIC DNA]</scope>
    <source>
        <strain evidence="3">CBS 200.50</strain>
    </source>
</reference>
<organism evidence="2 3">
    <name type="scientific">Dactylellina haptotyla (strain CBS 200.50)</name>
    <name type="common">Nematode-trapping fungus</name>
    <name type="synonym">Monacrosporium haptotylum</name>
    <dbReference type="NCBI Taxonomy" id="1284197"/>
    <lineage>
        <taxon>Eukaryota</taxon>
        <taxon>Fungi</taxon>
        <taxon>Dikarya</taxon>
        <taxon>Ascomycota</taxon>
        <taxon>Pezizomycotina</taxon>
        <taxon>Orbiliomycetes</taxon>
        <taxon>Orbiliales</taxon>
        <taxon>Orbiliaceae</taxon>
        <taxon>Dactylellina</taxon>
    </lineage>
</organism>
<evidence type="ECO:0000256" key="1">
    <source>
        <dbReference type="SAM" id="MobiDB-lite"/>
    </source>
</evidence>
<accession>S8C0Y9</accession>
<dbReference type="AlphaFoldDB" id="S8C0Y9"/>